<dbReference type="Proteomes" id="UP000216498">
    <property type="component" value="Unassembled WGS sequence"/>
</dbReference>
<comment type="subcellular location">
    <subcellularLocation>
        <location evidence="1">Membrane</location>
        <topology evidence="1">Multi-pass membrane protein</topology>
    </subcellularLocation>
</comment>
<keyword evidence="3" id="KW-0813">Transport</keyword>
<feature type="transmembrane region" description="Helical" evidence="8">
    <location>
        <begin position="80"/>
        <end position="100"/>
    </location>
</feature>
<dbReference type="OrthoDB" id="2380240at2"/>
<proteinExistence type="inferred from homology"/>
<dbReference type="Pfam" id="PF03845">
    <property type="entry name" value="Spore_permease"/>
    <property type="match status" value="1"/>
</dbReference>
<organism evidence="9 10">
    <name type="scientific">Virgibacillus indicus</name>
    <dbReference type="NCBI Taxonomy" id="2024554"/>
    <lineage>
        <taxon>Bacteria</taxon>
        <taxon>Bacillati</taxon>
        <taxon>Bacillota</taxon>
        <taxon>Bacilli</taxon>
        <taxon>Bacillales</taxon>
        <taxon>Bacillaceae</taxon>
        <taxon>Virgibacillus</taxon>
    </lineage>
</organism>
<keyword evidence="6 8" id="KW-1133">Transmembrane helix</keyword>
<dbReference type="Gene3D" id="1.20.1740.10">
    <property type="entry name" value="Amino acid/polyamine transporter I"/>
    <property type="match status" value="1"/>
</dbReference>
<feature type="transmembrane region" description="Helical" evidence="8">
    <location>
        <begin position="12"/>
        <end position="30"/>
    </location>
</feature>
<evidence type="ECO:0000256" key="6">
    <source>
        <dbReference type="ARBA" id="ARBA00022989"/>
    </source>
</evidence>
<evidence type="ECO:0000256" key="4">
    <source>
        <dbReference type="ARBA" id="ARBA00022544"/>
    </source>
</evidence>
<feature type="transmembrane region" description="Helical" evidence="8">
    <location>
        <begin position="146"/>
        <end position="166"/>
    </location>
</feature>
<evidence type="ECO:0000256" key="2">
    <source>
        <dbReference type="ARBA" id="ARBA00007998"/>
    </source>
</evidence>
<reference evidence="9 10" key="1">
    <citation type="submission" date="2017-08" db="EMBL/GenBank/DDBJ databases">
        <title>Virgibacillus indicus sp. nov. and Virgibacillus profoundi sp. nov, two moderately halophilic bacteria isolated from marine sediment by using the Microfluidic Streak Plate.</title>
        <authorList>
            <person name="Xu B."/>
            <person name="Hu B."/>
            <person name="Wang J."/>
            <person name="Zhu Y."/>
            <person name="Huang L."/>
            <person name="Du W."/>
            <person name="Huang Y."/>
        </authorList>
    </citation>
    <scope>NUCLEOTIDE SEQUENCE [LARGE SCALE GENOMIC DNA]</scope>
    <source>
        <strain evidence="9 10">IO3-P2-C2</strain>
    </source>
</reference>
<evidence type="ECO:0000256" key="5">
    <source>
        <dbReference type="ARBA" id="ARBA00022692"/>
    </source>
</evidence>
<comment type="similarity">
    <text evidence="2">Belongs to the amino acid-polyamine-organocation (APC) superfamily. Spore germination protein (SGP) (TC 2.A.3.9) family.</text>
</comment>
<feature type="transmembrane region" description="Helical" evidence="8">
    <location>
        <begin position="335"/>
        <end position="356"/>
    </location>
</feature>
<dbReference type="GO" id="GO:0016020">
    <property type="term" value="C:membrane"/>
    <property type="evidence" value="ECO:0007669"/>
    <property type="project" value="UniProtKB-SubCell"/>
</dbReference>
<sequence length="364" mass="40496">MEKGRISTGQMVILLYPTVIATAILLVPGITGKFAGNDMWLSPIWASLAGCITILIMAQLHNRFPRQTIIQYSEEIIGKIPGKLIGFIILFFFFHSNGLVLREYGEFVVGNFLPTTPLVVVIGSMIFVSGLAVRGGIEVMARSAQVFVPIVLFLFILIVILLIPDLEPANLLPFFEKGLIPSLKGAIVPTTWFLQLFAITFILPVLKKKEGGMKWGMITVFLIMVTLVLSNLFTMLLFGKLTPTFTYPIMEAARYISIADFIQHLESIVMAIWVSGTFIKISVFYYVIAVGTAQLLNLQDYRPIVFPIGGLLAVMGLWTAPNLQQIQHFLITTMPFYAVIVQIILPLLLLIAAVIFKKNTKKIN</sequence>
<evidence type="ECO:0000256" key="7">
    <source>
        <dbReference type="ARBA" id="ARBA00023136"/>
    </source>
</evidence>
<name>A0A265NFU8_9BACI</name>
<dbReference type="AlphaFoldDB" id="A0A265NFU8"/>
<dbReference type="GO" id="GO:0009847">
    <property type="term" value="P:spore germination"/>
    <property type="evidence" value="ECO:0007669"/>
    <property type="project" value="InterPro"/>
</dbReference>
<feature type="transmembrane region" description="Helical" evidence="8">
    <location>
        <begin position="112"/>
        <end position="134"/>
    </location>
</feature>
<keyword evidence="5 8" id="KW-0812">Transmembrane</keyword>
<feature type="transmembrane region" description="Helical" evidence="8">
    <location>
        <begin position="218"/>
        <end position="238"/>
    </location>
</feature>
<evidence type="ECO:0000313" key="10">
    <source>
        <dbReference type="Proteomes" id="UP000216498"/>
    </source>
</evidence>
<dbReference type="InterPro" id="IPR004761">
    <property type="entry name" value="Spore_GerAB"/>
</dbReference>
<evidence type="ECO:0000256" key="8">
    <source>
        <dbReference type="SAM" id="Phobius"/>
    </source>
</evidence>
<dbReference type="PANTHER" id="PTHR34975:SF2">
    <property type="entry name" value="SPORE GERMINATION PROTEIN A2"/>
    <property type="match status" value="1"/>
</dbReference>
<keyword evidence="7 8" id="KW-0472">Membrane</keyword>
<feature type="transmembrane region" description="Helical" evidence="8">
    <location>
        <begin position="304"/>
        <end position="323"/>
    </location>
</feature>
<feature type="transmembrane region" description="Helical" evidence="8">
    <location>
        <begin position="42"/>
        <end position="60"/>
    </location>
</feature>
<keyword evidence="4" id="KW-0309">Germination</keyword>
<evidence type="ECO:0000256" key="1">
    <source>
        <dbReference type="ARBA" id="ARBA00004141"/>
    </source>
</evidence>
<gene>
    <name evidence="9" type="ORF">CIL03_05355</name>
</gene>
<dbReference type="PANTHER" id="PTHR34975">
    <property type="entry name" value="SPORE GERMINATION PROTEIN A2"/>
    <property type="match status" value="1"/>
</dbReference>
<dbReference type="EMBL" id="NPMS01000001">
    <property type="protein sequence ID" value="OZU90691.1"/>
    <property type="molecule type" value="Genomic_DNA"/>
</dbReference>
<protein>
    <submittedName>
        <fullName evidence="9">Spore gernimation protein</fullName>
    </submittedName>
</protein>
<comment type="caution">
    <text evidence="9">The sequence shown here is derived from an EMBL/GenBank/DDBJ whole genome shotgun (WGS) entry which is preliminary data.</text>
</comment>
<accession>A0A265NFU8</accession>
<feature type="transmembrane region" description="Helical" evidence="8">
    <location>
        <begin position="270"/>
        <end position="292"/>
    </location>
</feature>
<evidence type="ECO:0000313" key="9">
    <source>
        <dbReference type="EMBL" id="OZU90691.1"/>
    </source>
</evidence>
<evidence type="ECO:0000256" key="3">
    <source>
        <dbReference type="ARBA" id="ARBA00022448"/>
    </source>
</evidence>
<feature type="transmembrane region" description="Helical" evidence="8">
    <location>
        <begin position="186"/>
        <end position="206"/>
    </location>
</feature>
<dbReference type="NCBIfam" id="TIGR00912">
    <property type="entry name" value="2A0309"/>
    <property type="match status" value="1"/>
</dbReference>
<keyword evidence="10" id="KW-1185">Reference proteome</keyword>